<gene>
    <name evidence="1" type="ORF">JJB11_21445</name>
</gene>
<evidence type="ECO:0008006" key="3">
    <source>
        <dbReference type="Google" id="ProtNLM"/>
    </source>
</evidence>
<protein>
    <recommendedName>
        <fullName evidence="3">Metallopeptidase</fullName>
    </recommendedName>
</protein>
<proteinExistence type="predicted"/>
<sequence>MEMLKVVCALVLSFGTVSWARAALPLEQLFYKGQAVPFYGTARSERQQELLDIAKKTQFAERMARLVNSAVHLKTNLGVGFASCGQPNAFYDRQRGAVVFCTEMLNLMVNLARSDTDLATADRTSFSRVIDGAVWGIFFHELGHAIIGVNGVPITGREEDVADQFAIYFAAHFVEPQGTPVVQPTIWLFTQMSKRVDIASADQDTIKRLMSNEHSLDQQRIYNLACWALGANSSRGYVSAQYVSLPQERAGRCSNEFATLDFGVRKQFQKFLKVRPQ</sequence>
<dbReference type="Proteomes" id="UP000630528">
    <property type="component" value="Unassembled WGS sequence"/>
</dbReference>
<evidence type="ECO:0000313" key="1">
    <source>
        <dbReference type="EMBL" id="MBK6008674.1"/>
    </source>
</evidence>
<dbReference type="Pfam" id="PF14247">
    <property type="entry name" value="DUF4344"/>
    <property type="match status" value="1"/>
</dbReference>
<reference evidence="1" key="2">
    <citation type="submission" date="2021-01" db="EMBL/GenBank/DDBJ databases">
        <authorList>
            <person name="Kang M."/>
        </authorList>
    </citation>
    <scope>NUCLEOTIDE SEQUENCE</scope>
    <source>
        <strain evidence="1">KACC 17527</strain>
    </source>
</reference>
<comment type="caution">
    <text evidence="1">The sequence shown here is derived from an EMBL/GenBank/DDBJ whole genome shotgun (WGS) entry which is preliminary data.</text>
</comment>
<organism evidence="1 2">
    <name type="scientific">Ramlibacter ginsenosidimutans</name>
    <dbReference type="NCBI Taxonomy" id="502333"/>
    <lineage>
        <taxon>Bacteria</taxon>
        <taxon>Pseudomonadati</taxon>
        <taxon>Pseudomonadota</taxon>
        <taxon>Betaproteobacteria</taxon>
        <taxon>Burkholderiales</taxon>
        <taxon>Comamonadaceae</taxon>
        <taxon>Ramlibacter</taxon>
    </lineage>
</organism>
<dbReference type="RefSeq" id="WP_201176398.1">
    <property type="nucleotide sequence ID" value="NZ_JAEPWM010000011.1"/>
</dbReference>
<dbReference type="AlphaFoldDB" id="A0A934WNA5"/>
<dbReference type="EMBL" id="JAEPWM010000011">
    <property type="protein sequence ID" value="MBK6008674.1"/>
    <property type="molecule type" value="Genomic_DNA"/>
</dbReference>
<keyword evidence="2" id="KW-1185">Reference proteome</keyword>
<reference evidence="1" key="1">
    <citation type="journal article" date="2012" name="J. Microbiol. Biotechnol.">
        <title>Ramlibacter ginsenosidimutans sp. nov., with ginsenoside-converting activity.</title>
        <authorList>
            <person name="Wang L."/>
            <person name="An D.S."/>
            <person name="Kim S.G."/>
            <person name="Jin F.X."/>
            <person name="Kim S.C."/>
            <person name="Lee S.T."/>
            <person name="Im W.T."/>
        </authorList>
    </citation>
    <scope>NUCLEOTIDE SEQUENCE</scope>
    <source>
        <strain evidence="1">KACC 17527</strain>
    </source>
</reference>
<accession>A0A934WNA5</accession>
<evidence type="ECO:0000313" key="2">
    <source>
        <dbReference type="Proteomes" id="UP000630528"/>
    </source>
</evidence>
<name>A0A934WNA5_9BURK</name>
<dbReference type="InterPro" id="IPR025644">
    <property type="entry name" value="DUF4344"/>
</dbReference>